<comment type="caution">
    <text evidence="1">The sequence shown here is derived from an EMBL/GenBank/DDBJ whole genome shotgun (WGS) entry which is preliminary data.</text>
</comment>
<protein>
    <submittedName>
        <fullName evidence="1">Uncharacterized protein</fullName>
    </submittedName>
</protein>
<evidence type="ECO:0000313" key="1">
    <source>
        <dbReference type="EMBL" id="KAJ9549643.1"/>
    </source>
</evidence>
<accession>A0AA38SVW3</accession>
<proteinExistence type="predicted"/>
<dbReference type="EMBL" id="JARYMX010000005">
    <property type="protein sequence ID" value="KAJ9549643.1"/>
    <property type="molecule type" value="Genomic_DNA"/>
</dbReference>
<keyword evidence="2" id="KW-1185">Reference proteome</keyword>
<gene>
    <name evidence="1" type="ORF">OSB04_022186</name>
</gene>
<organism evidence="1 2">
    <name type="scientific">Centaurea solstitialis</name>
    <name type="common">yellow star-thistle</name>
    <dbReference type="NCBI Taxonomy" id="347529"/>
    <lineage>
        <taxon>Eukaryota</taxon>
        <taxon>Viridiplantae</taxon>
        <taxon>Streptophyta</taxon>
        <taxon>Embryophyta</taxon>
        <taxon>Tracheophyta</taxon>
        <taxon>Spermatophyta</taxon>
        <taxon>Magnoliopsida</taxon>
        <taxon>eudicotyledons</taxon>
        <taxon>Gunneridae</taxon>
        <taxon>Pentapetalae</taxon>
        <taxon>asterids</taxon>
        <taxon>campanulids</taxon>
        <taxon>Asterales</taxon>
        <taxon>Asteraceae</taxon>
        <taxon>Carduoideae</taxon>
        <taxon>Cardueae</taxon>
        <taxon>Centaureinae</taxon>
        <taxon>Centaurea</taxon>
    </lineage>
</organism>
<evidence type="ECO:0000313" key="2">
    <source>
        <dbReference type="Proteomes" id="UP001172457"/>
    </source>
</evidence>
<dbReference type="Proteomes" id="UP001172457">
    <property type="component" value="Chromosome 5"/>
</dbReference>
<name>A0AA38SVW3_9ASTR</name>
<reference evidence="1" key="1">
    <citation type="submission" date="2023-03" db="EMBL/GenBank/DDBJ databases">
        <title>Chromosome-scale reference genome and RAD-based genetic map of yellow starthistle (Centaurea solstitialis) reveal putative structural variation and QTLs associated with invader traits.</title>
        <authorList>
            <person name="Reatini B."/>
            <person name="Cang F.A."/>
            <person name="Jiang Q."/>
            <person name="Mckibben M.T.W."/>
            <person name="Barker M.S."/>
            <person name="Rieseberg L.H."/>
            <person name="Dlugosch K.M."/>
        </authorList>
    </citation>
    <scope>NUCLEOTIDE SEQUENCE</scope>
    <source>
        <strain evidence="1">CAN-66</strain>
        <tissue evidence="1">Leaf</tissue>
    </source>
</reference>
<sequence length="13" mass="1471">MHFVSCCIEFTGP</sequence>